<feature type="chain" id="PRO_5017217258" evidence="2">
    <location>
        <begin position="20"/>
        <end position="659"/>
    </location>
</feature>
<evidence type="ECO:0000256" key="1">
    <source>
        <dbReference type="SAM" id="MobiDB-lite"/>
    </source>
</evidence>
<protein>
    <submittedName>
        <fullName evidence="3">Uncharacterized protein</fullName>
    </submittedName>
</protein>
<feature type="compositionally biased region" description="Pro residues" evidence="1">
    <location>
        <begin position="362"/>
        <end position="371"/>
    </location>
</feature>
<feature type="signal peptide" evidence="2">
    <location>
        <begin position="1"/>
        <end position="19"/>
    </location>
</feature>
<feature type="compositionally biased region" description="Polar residues" evidence="1">
    <location>
        <begin position="495"/>
        <end position="511"/>
    </location>
</feature>
<dbReference type="Proteomes" id="UP000266272">
    <property type="component" value="Unassembled WGS sequence"/>
</dbReference>
<comment type="caution">
    <text evidence="3">The sequence shown here is derived from an EMBL/GenBank/DDBJ whole genome shotgun (WGS) entry which is preliminary data.</text>
</comment>
<accession>A0A395NG62</accession>
<dbReference type="AlphaFoldDB" id="A0A395NG62"/>
<feature type="compositionally biased region" description="Low complexity" evidence="1">
    <location>
        <begin position="372"/>
        <end position="386"/>
    </location>
</feature>
<feature type="compositionally biased region" description="Low complexity" evidence="1">
    <location>
        <begin position="286"/>
        <end position="297"/>
    </location>
</feature>
<feature type="compositionally biased region" description="Polar residues" evidence="1">
    <location>
        <begin position="190"/>
        <end position="214"/>
    </location>
</feature>
<proteinExistence type="predicted"/>
<evidence type="ECO:0000313" key="4">
    <source>
        <dbReference type="Proteomes" id="UP000266272"/>
    </source>
</evidence>
<evidence type="ECO:0000256" key="2">
    <source>
        <dbReference type="SAM" id="SignalP"/>
    </source>
</evidence>
<gene>
    <name evidence="3" type="ORF">TARUN_7344</name>
</gene>
<evidence type="ECO:0000313" key="3">
    <source>
        <dbReference type="EMBL" id="RFU74901.1"/>
    </source>
</evidence>
<feature type="compositionally biased region" description="Low complexity" evidence="1">
    <location>
        <begin position="314"/>
        <end position="333"/>
    </location>
</feature>
<name>A0A395NG62_TRIAR</name>
<sequence length="659" mass="66557">MRADPVVAVLAACLPVGLCDTSDPAPQCAINCASSIRSDKASLDLKVICGDKLMTNSLFQCLISSCSHDVYGPAVAHVVMACSNLGMNIGPLHPVEVQHVNLEKPQYLPTPSLPAAYTAPSDPPRKDVGHLTLAFDISIDLKCNSGPDGLVTMSLPPPVPPTSSALPSPTPDPGNGDGEGENENSYGDGTTATSSSPPEQTQATADPGATSSCPPDSVPSAAQDPSSEQVPSHSTNAGDQGGPSVTASPSSTSPDGGDPESPVSESPCSTVSGDTGGLDPQDPNQSGSSPSSTSEASHLPNDGGKPEASATSDAASPIAVTPAPAPASSTCSTIDDVEMSVDPIPDPRLSQTTEPTTAAQPSPVPSPPSPPATDSSTEQAPISTIHPAPPPSPPSYEGAHESSVTPPEYASSGPSEQSLSGSSATRTSLPESSTEPSPPEDHSSVAEAPSHLQVSMTASRTNAAVVGTTDGLHTGKTVEPSETTLWPTATLNRTSCATSSTRGGGLPTTTCEPDGKRTLTTAHLPRSDSPTIISGVEDAPSIEDPRHKGPLGSVMVKIIRPGKASAETMLMTLSEKTPSATTVVKDLSNEGEHASGAHLSMGSGSSTQPKFATSFSRPHDAGMVTSIAKVALVNGDSALAPQNCMVITLIALASGMLMT</sequence>
<feature type="compositionally biased region" description="Polar residues" evidence="1">
    <location>
        <begin position="263"/>
        <end position="273"/>
    </location>
</feature>
<feature type="compositionally biased region" description="Low complexity" evidence="1">
    <location>
        <begin position="411"/>
        <end position="435"/>
    </location>
</feature>
<feature type="compositionally biased region" description="Polar residues" evidence="1">
    <location>
        <begin position="223"/>
        <end position="238"/>
    </location>
</feature>
<dbReference type="EMBL" id="PXOA01000490">
    <property type="protein sequence ID" value="RFU74901.1"/>
    <property type="molecule type" value="Genomic_DNA"/>
</dbReference>
<dbReference type="OrthoDB" id="5421216at2759"/>
<keyword evidence="4" id="KW-1185">Reference proteome</keyword>
<organism evidence="3 4">
    <name type="scientific">Trichoderma arundinaceum</name>
    <dbReference type="NCBI Taxonomy" id="490622"/>
    <lineage>
        <taxon>Eukaryota</taxon>
        <taxon>Fungi</taxon>
        <taxon>Dikarya</taxon>
        <taxon>Ascomycota</taxon>
        <taxon>Pezizomycotina</taxon>
        <taxon>Sordariomycetes</taxon>
        <taxon>Hypocreomycetidae</taxon>
        <taxon>Hypocreales</taxon>
        <taxon>Hypocreaceae</taxon>
        <taxon>Trichoderma</taxon>
    </lineage>
</organism>
<feature type="region of interest" description="Disordered" evidence="1">
    <location>
        <begin position="495"/>
        <end position="549"/>
    </location>
</feature>
<feature type="region of interest" description="Disordered" evidence="1">
    <location>
        <begin position="149"/>
        <end position="450"/>
    </location>
</feature>
<feature type="compositionally biased region" description="Low complexity" evidence="1">
    <location>
        <begin position="243"/>
        <end position="262"/>
    </location>
</feature>
<dbReference type="STRING" id="490622.A0A395NG62"/>
<reference evidence="3 4" key="1">
    <citation type="journal article" date="2018" name="PLoS Pathog.">
        <title>Evolution of structural diversity of trichothecenes, a family of toxins produced by plant pathogenic and entomopathogenic fungi.</title>
        <authorList>
            <person name="Proctor R.H."/>
            <person name="McCormick S.P."/>
            <person name="Kim H.S."/>
            <person name="Cardoza R.E."/>
            <person name="Stanley A.M."/>
            <person name="Lindo L."/>
            <person name="Kelly A."/>
            <person name="Brown D.W."/>
            <person name="Lee T."/>
            <person name="Vaughan M.M."/>
            <person name="Alexander N.J."/>
            <person name="Busman M."/>
            <person name="Gutierrez S."/>
        </authorList>
    </citation>
    <scope>NUCLEOTIDE SEQUENCE [LARGE SCALE GENOMIC DNA]</scope>
    <source>
        <strain evidence="3 4">IBT 40837</strain>
    </source>
</reference>
<keyword evidence="2" id="KW-0732">Signal</keyword>